<keyword evidence="3" id="KW-1185">Reference proteome</keyword>
<proteinExistence type="predicted"/>
<dbReference type="EMBL" id="BQNB010010524">
    <property type="protein sequence ID" value="GJS78428.1"/>
    <property type="molecule type" value="Genomic_DNA"/>
</dbReference>
<organism evidence="2 3">
    <name type="scientific">Tanacetum coccineum</name>
    <dbReference type="NCBI Taxonomy" id="301880"/>
    <lineage>
        <taxon>Eukaryota</taxon>
        <taxon>Viridiplantae</taxon>
        <taxon>Streptophyta</taxon>
        <taxon>Embryophyta</taxon>
        <taxon>Tracheophyta</taxon>
        <taxon>Spermatophyta</taxon>
        <taxon>Magnoliopsida</taxon>
        <taxon>eudicotyledons</taxon>
        <taxon>Gunneridae</taxon>
        <taxon>Pentapetalae</taxon>
        <taxon>asterids</taxon>
        <taxon>campanulids</taxon>
        <taxon>Asterales</taxon>
        <taxon>Asteraceae</taxon>
        <taxon>Asteroideae</taxon>
        <taxon>Anthemideae</taxon>
        <taxon>Anthemidinae</taxon>
        <taxon>Tanacetum</taxon>
    </lineage>
</organism>
<feature type="region of interest" description="Disordered" evidence="1">
    <location>
        <begin position="190"/>
        <end position="223"/>
    </location>
</feature>
<reference evidence="2" key="1">
    <citation type="journal article" date="2022" name="Int. J. Mol. Sci.">
        <title>Draft Genome of Tanacetum Coccineum: Genomic Comparison of Closely Related Tanacetum-Family Plants.</title>
        <authorList>
            <person name="Yamashiro T."/>
            <person name="Shiraishi A."/>
            <person name="Nakayama K."/>
            <person name="Satake H."/>
        </authorList>
    </citation>
    <scope>NUCLEOTIDE SEQUENCE</scope>
</reference>
<feature type="region of interest" description="Disordered" evidence="1">
    <location>
        <begin position="239"/>
        <end position="263"/>
    </location>
</feature>
<evidence type="ECO:0000313" key="2">
    <source>
        <dbReference type="EMBL" id="GJS78428.1"/>
    </source>
</evidence>
<evidence type="ECO:0000313" key="3">
    <source>
        <dbReference type="Proteomes" id="UP001151760"/>
    </source>
</evidence>
<dbReference type="Proteomes" id="UP001151760">
    <property type="component" value="Unassembled WGS sequence"/>
</dbReference>
<sequence length="281" mass="31507">MLLGKVSAALLSFGDKTVCGLSFEDSLLLVADETVHEERGDSVERATTTATSLDAEQGSGRLVPGAQEHHGRIEPTQIGLKRSRMIKFFYKRVLGGVHEDASVYERGAGMNWTKHEGDVMVSRGMLKDLGECANNYYVGAISLQAELVEEAGIEMRKEKKEATLKLQVRKLHKERSRAVERIVKLTEQVMKTDGSSKRDAEEELDQESSKRKKTIESSELAEEPRVKEADELFTLKALGSTERSSKLGNHTKKKFQSTESTDDKKEIYGLSFEEIIEQMHR</sequence>
<protein>
    <submittedName>
        <fullName evidence="2">Uncharacterized protein</fullName>
    </submittedName>
</protein>
<comment type="caution">
    <text evidence="2">The sequence shown here is derived from an EMBL/GenBank/DDBJ whole genome shotgun (WGS) entry which is preliminary data.</text>
</comment>
<evidence type="ECO:0000256" key="1">
    <source>
        <dbReference type="SAM" id="MobiDB-lite"/>
    </source>
</evidence>
<accession>A0ABQ4YP05</accession>
<reference evidence="2" key="2">
    <citation type="submission" date="2022-01" db="EMBL/GenBank/DDBJ databases">
        <authorList>
            <person name="Yamashiro T."/>
            <person name="Shiraishi A."/>
            <person name="Satake H."/>
            <person name="Nakayama K."/>
        </authorList>
    </citation>
    <scope>NUCLEOTIDE SEQUENCE</scope>
</reference>
<name>A0ABQ4YP05_9ASTR</name>
<gene>
    <name evidence="2" type="ORF">Tco_0728309</name>
</gene>